<dbReference type="Pfam" id="PF00300">
    <property type="entry name" value="His_Phos_1"/>
    <property type="match status" value="1"/>
</dbReference>
<dbReference type="InterPro" id="IPR029033">
    <property type="entry name" value="His_PPase_superfam"/>
</dbReference>
<name>A0ABT1C187_9HYPH</name>
<dbReference type="Proteomes" id="UP001205906">
    <property type="component" value="Unassembled WGS sequence"/>
</dbReference>
<sequence length="205" mass="22954">MSLSDAEAIGRLPLIYFVRHGETAWNAEGRLQGQSDIDISPVGRSQADRNGRELKSLIGSAEGFDFVASPMRRTRETMERLRAAMDLDPHAYRTDQRLVELSFGDWQGFSYEDLEKRDPGITAERAADKWRFVPPGEGAESYALLLERVRPAILGFREPTICVTHGGIIRTLFVMSGMLTPDEASVVDTPQNKILRLEGGKLAWF</sequence>
<dbReference type="SUPFAM" id="SSF53254">
    <property type="entry name" value="Phosphoglycerate mutase-like"/>
    <property type="match status" value="1"/>
</dbReference>
<dbReference type="RefSeq" id="WP_252815363.1">
    <property type="nucleotide sequence ID" value="NZ_JAMXQS010000001.1"/>
</dbReference>
<dbReference type="PANTHER" id="PTHR48100:SF59">
    <property type="entry name" value="ADENOSYLCOBALAMIN_ALPHA-RIBAZOLE PHOSPHATASE"/>
    <property type="match status" value="1"/>
</dbReference>
<gene>
    <name evidence="1" type="ORF">NGM99_01845</name>
</gene>
<dbReference type="PANTHER" id="PTHR48100">
    <property type="entry name" value="BROAD-SPECIFICITY PHOSPHATASE YOR283W-RELATED"/>
    <property type="match status" value="1"/>
</dbReference>
<dbReference type="InterPro" id="IPR050275">
    <property type="entry name" value="PGM_Phosphatase"/>
</dbReference>
<keyword evidence="2" id="KW-1185">Reference proteome</keyword>
<evidence type="ECO:0000313" key="2">
    <source>
        <dbReference type="Proteomes" id="UP001205906"/>
    </source>
</evidence>
<accession>A0ABT1C187</accession>
<organism evidence="1 2">
    <name type="scientific">Mesorhizobium liriopis</name>
    <dbReference type="NCBI Taxonomy" id="2953882"/>
    <lineage>
        <taxon>Bacteria</taxon>
        <taxon>Pseudomonadati</taxon>
        <taxon>Pseudomonadota</taxon>
        <taxon>Alphaproteobacteria</taxon>
        <taxon>Hyphomicrobiales</taxon>
        <taxon>Phyllobacteriaceae</taxon>
        <taxon>Mesorhizobium</taxon>
    </lineage>
</organism>
<evidence type="ECO:0000313" key="1">
    <source>
        <dbReference type="EMBL" id="MCO6048532.1"/>
    </source>
</evidence>
<dbReference type="SMART" id="SM00855">
    <property type="entry name" value="PGAM"/>
    <property type="match status" value="1"/>
</dbReference>
<reference evidence="1 2" key="1">
    <citation type="submission" date="2022-06" db="EMBL/GenBank/DDBJ databases">
        <title>Mesorhizobium sp. strain RP14 Genome sequencing and assembly.</title>
        <authorList>
            <person name="Kim I."/>
        </authorList>
    </citation>
    <scope>NUCLEOTIDE SEQUENCE [LARGE SCALE GENOMIC DNA]</scope>
    <source>
        <strain evidence="2">RP14(2022)</strain>
    </source>
</reference>
<dbReference type="InterPro" id="IPR013078">
    <property type="entry name" value="His_Pase_superF_clade-1"/>
</dbReference>
<comment type="caution">
    <text evidence="1">The sequence shown here is derived from an EMBL/GenBank/DDBJ whole genome shotgun (WGS) entry which is preliminary data.</text>
</comment>
<dbReference type="CDD" id="cd07067">
    <property type="entry name" value="HP_PGM_like"/>
    <property type="match status" value="1"/>
</dbReference>
<dbReference type="Gene3D" id="3.40.50.1240">
    <property type="entry name" value="Phosphoglycerate mutase-like"/>
    <property type="match status" value="1"/>
</dbReference>
<protein>
    <submittedName>
        <fullName evidence="1">Histidine phosphatase family protein</fullName>
    </submittedName>
</protein>
<proteinExistence type="predicted"/>
<dbReference type="PIRSF" id="PIRSF000709">
    <property type="entry name" value="6PFK_2-Ptase"/>
    <property type="match status" value="1"/>
</dbReference>
<dbReference type="EMBL" id="JAMXQS010000001">
    <property type="protein sequence ID" value="MCO6048532.1"/>
    <property type="molecule type" value="Genomic_DNA"/>
</dbReference>